<sequence>MMTTRPDVNKVTYTVEAMQTRDELPAERQAMLDHAMKVLAKDPFHKTATASIGANENYRKAYVAPGLMLEYTVVREILVVVLLEIFDESRYLLDLDLDEVI</sequence>
<reference evidence="1" key="1">
    <citation type="submission" date="2021-04" db="EMBL/GenBank/DDBJ databases">
        <title>Genome based classification of Actinospica acidithermotolerans sp. nov., an actinobacterium isolated from an Indonesian hot spring.</title>
        <authorList>
            <person name="Kusuma A.B."/>
            <person name="Putra K.E."/>
            <person name="Nafisah S."/>
            <person name="Loh J."/>
            <person name="Nouioui I."/>
            <person name="Goodfellow M."/>
        </authorList>
    </citation>
    <scope>NUCLEOTIDE SEQUENCE</scope>
    <source>
        <strain evidence="1">MGRD01-02</strain>
    </source>
</reference>
<dbReference type="RefSeq" id="WP_212517970.1">
    <property type="nucleotide sequence ID" value="NZ_JAGSOH010000023.1"/>
</dbReference>
<dbReference type="EMBL" id="JAGSOH010000023">
    <property type="protein sequence ID" value="MBR7826825.1"/>
    <property type="molecule type" value="Genomic_DNA"/>
</dbReference>
<organism evidence="1 2">
    <name type="scientific">Actinospica acidithermotolerans</name>
    <dbReference type="NCBI Taxonomy" id="2828514"/>
    <lineage>
        <taxon>Bacteria</taxon>
        <taxon>Bacillati</taxon>
        <taxon>Actinomycetota</taxon>
        <taxon>Actinomycetes</taxon>
        <taxon>Catenulisporales</taxon>
        <taxon>Actinospicaceae</taxon>
        <taxon>Actinospica</taxon>
    </lineage>
</organism>
<dbReference type="Proteomes" id="UP000676325">
    <property type="component" value="Unassembled WGS sequence"/>
</dbReference>
<name>A0A941EAR3_9ACTN</name>
<evidence type="ECO:0000313" key="1">
    <source>
        <dbReference type="EMBL" id="MBR7826825.1"/>
    </source>
</evidence>
<accession>A0A941EAR3</accession>
<protein>
    <submittedName>
        <fullName evidence="1">Uncharacterized protein</fullName>
    </submittedName>
</protein>
<gene>
    <name evidence="1" type="ORF">KDK95_10975</name>
</gene>
<proteinExistence type="predicted"/>
<comment type="caution">
    <text evidence="1">The sequence shown here is derived from an EMBL/GenBank/DDBJ whole genome shotgun (WGS) entry which is preliminary data.</text>
</comment>
<dbReference type="AlphaFoldDB" id="A0A941EAR3"/>
<evidence type="ECO:0000313" key="2">
    <source>
        <dbReference type="Proteomes" id="UP000676325"/>
    </source>
</evidence>
<keyword evidence="2" id="KW-1185">Reference proteome</keyword>